<accession>A0A2G5CJN0</accession>
<reference evidence="1 2" key="1">
    <citation type="submission" date="2017-09" db="EMBL/GenBank/DDBJ databases">
        <title>WGS assembly of Aquilegia coerulea Goldsmith.</title>
        <authorList>
            <person name="Hodges S."/>
            <person name="Kramer E."/>
            <person name="Nordborg M."/>
            <person name="Tomkins J."/>
            <person name="Borevitz J."/>
            <person name="Derieg N."/>
            <person name="Yan J."/>
            <person name="Mihaltcheva S."/>
            <person name="Hayes R.D."/>
            <person name="Rokhsar D."/>
        </authorList>
    </citation>
    <scope>NUCLEOTIDE SEQUENCE [LARGE SCALE GENOMIC DNA]</scope>
    <source>
        <strain evidence="2">cv. Goldsmith</strain>
    </source>
</reference>
<dbReference type="InterPro" id="IPR015797">
    <property type="entry name" value="NUDIX_hydrolase-like_dom_sf"/>
</dbReference>
<dbReference type="EMBL" id="KZ305070">
    <property type="protein sequence ID" value="PIA31037.1"/>
    <property type="molecule type" value="Genomic_DNA"/>
</dbReference>
<sequence length="78" mass="9415">MITITDNIFLEETKPSHYVTIFVRTAMRDPLQTPQNLEPNKCDGWDWYELNDLPKMLFSPLEKMVYNGFNLFQWNEER</sequence>
<proteinExistence type="predicted"/>
<dbReference type="GO" id="GO:0005829">
    <property type="term" value="C:cytosol"/>
    <property type="evidence" value="ECO:0007669"/>
    <property type="project" value="TreeGrafter"/>
</dbReference>
<evidence type="ECO:0008006" key="3">
    <source>
        <dbReference type="Google" id="ProtNLM"/>
    </source>
</evidence>
<protein>
    <recommendedName>
        <fullName evidence="3">Nudix hydrolase domain-containing protein</fullName>
    </recommendedName>
</protein>
<name>A0A2G5CJN0_AQUCA</name>
<keyword evidence="2" id="KW-1185">Reference proteome</keyword>
<evidence type="ECO:0000313" key="2">
    <source>
        <dbReference type="Proteomes" id="UP000230069"/>
    </source>
</evidence>
<dbReference type="PANTHER" id="PTHR16099:SF5">
    <property type="entry name" value="NUCLEOTIDE TRIPHOSPHATE DIPHOSPHATASE NUDT15"/>
    <property type="match status" value="1"/>
</dbReference>
<dbReference type="EMBL" id="KZ305070">
    <property type="protein sequence ID" value="PIA31038.1"/>
    <property type="molecule type" value="Genomic_DNA"/>
</dbReference>
<dbReference type="GO" id="GO:0035539">
    <property type="term" value="F:8-oxo-7,8-dihydrodeoxyguanosine triphosphate pyrophosphatase activity"/>
    <property type="evidence" value="ECO:0007669"/>
    <property type="project" value="TreeGrafter"/>
</dbReference>
<gene>
    <name evidence="1" type="ORF">AQUCO_05300102v1</name>
</gene>
<dbReference type="STRING" id="218851.A0A2G5CJN0"/>
<evidence type="ECO:0000313" key="1">
    <source>
        <dbReference type="EMBL" id="PIA31037.1"/>
    </source>
</evidence>
<dbReference type="EMBL" id="KZ305070">
    <property type="protein sequence ID" value="PIA31036.1"/>
    <property type="molecule type" value="Genomic_DNA"/>
</dbReference>
<organism evidence="1 2">
    <name type="scientific">Aquilegia coerulea</name>
    <name type="common">Rocky mountain columbine</name>
    <dbReference type="NCBI Taxonomy" id="218851"/>
    <lineage>
        <taxon>Eukaryota</taxon>
        <taxon>Viridiplantae</taxon>
        <taxon>Streptophyta</taxon>
        <taxon>Embryophyta</taxon>
        <taxon>Tracheophyta</taxon>
        <taxon>Spermatophyta</taxon>
        <taxon>Magnoliopsida</taxon>
        <taxon>Ranunculales</taxon>
        <taxon>Ranunculaceae</taxon>
        <taxon>Thalictroideae</taxon>
        <taxon>Aquilegia</taxon>
    </lineage>
</organism>
<dbReference type="GO" id="GO:0006203">
    <property type="term" value="P:dGTP catabolic process"/>
    <property type="evidence" value="ECO:0007669"/>
    <property type="project" value="TreeGrafter"/>
</dbReference>
<dbReference type="Proteomes" id="UP000230069">
    <property type="component" value="Unassembled WGS sequence"/>
</dbReference>
<dbReference type="Gene3D" id="3.90.79.10">
    <property type="entry name" value="Nucleoside Triphosphate Pyrophosphohydrolase"/>
    <property type="match status" value="1"/>
</dbReference>
<dbReference type="AlphaFoldDB" id="A0A2G5CJN0"/>
<dbReference type="SUPFAM" id="SSF55811">
    <property type="entry name" value="Nudix"/>
    <property type="match status" value="1"/>
</dbReference>
<dbReference type="PANTHER" id="PTHR16099">
    <property type="entry name" value="8-OXO-DGTP DIPHOSPHATES NUDT15"/>
    <property type="match status" value="1"/>
</dbReference>